<feature type="region of interest" description="Disordered" evidence="1">
    <location>
        <begin position="128"/>
        <end position="193"/>
    </location>
</feature>
<feature type="region of interest" description="Disordered" evidence="1">
    <location>
        <begin position="227"/>
        <end position="277"/>
    </location>
</feature>
<dbReference type="Gene3D" id="3.30.1520.10">
    <property type="entry name" value="Phox-like domain"/>
    <property type="match status" value="1"/>
</dbReference>
<dbReference type="SUPFAM" id="SSF64268">
    <property type="entry name" value="PX domain"/>
    <property type="match status" value="1"/>
</dbReference>
<dbReference type="InterPro" id="IPR001683">
    <property type="entry name" value="PX_dom"/>
</dbReference>
<dbReference type="SMART" id="SM00312">
    <property type="entry name" value="PX"/>
    <property type="match status" value="1"/>
</dbReference>
<evidence type="ECO:0000256" key="1">
    <source>
        <dbReference type="SAM" id="MobiDB-lite"/>
    </source>
</evidence>
<dbReference type="PROSITE" id="PS50195">
    <property type="entry name" value="PX"/>
    <property type="match status" value="1"/>
</dbReference>
<feature type="domain" description="PX" evidence="2">
    <location>
        <begin position="1"/>
        <end position="127"/>
    </location>
</feature>
<accession>A0A7S1XUR5</accession>
<sequence length="277" mass="30230">MWPMRCATPETAYHSLRQAVAPAPAPNHDLDPDSLKVRVMLKGEAPRVIKKRYRDFAELHRQLKRRGEAARFAGFFPPKVWFGNLSSDVVIYRQRALNLYLKQALRDLSVDACPPLARFLFPGRVAPASPAAATSTSGTSSRVEQPESTLPPPGPSWRASRTRTASFPDPTLMSPGLRAALQGSGSPGDADAKGYKDVIEKQRCSLLALQRENRELRRALARAQLSAQQQDYNRSHVDSAPAALGPGIASSEKVASQLEFPDPAAGADLEVDPKEVN</sequence>
<dbReference type="GO" id="GO:0035091">
    <property type="term" value="F:phosphatidylinositol binding"/>
    <property type="evidence" value="ECO:0007669"/>
    <property type="project" value="InterPro"/>
</dbReference>
<proteinExistence type="predicted"/>
<evidence type="ECO:0000259" key="2">
    <source>
        <dbReference type="PROSITE" id="PS50195"/>
    </source>
</evidence>
<organism evidence="3">
    <name type="scientific">Phaeomonas parva</name>
    <dbReference type="NCBI Taxonomy" id="124430"/>
    <lineage>
        <taxon>Eukaryota</taxon>
        <taxon>Sar</taxon>
        <taxon>Stramenopiles</taxon>
        <taxon>Ochrophyta</taxon>
        <taxon>Pinguiophyceae</taxon>
        <taxon>Pinguiochrysidales</taxon>
        <taxon>Pinguiochrysidaceae</taxon>
        <taxon>Phaeomonas</taxon>
    </lineage>
</organism>
<feature type="compositionally biased region" description="Low complexity" evidence="1">
    <location>
        <begin position="128"/>
        <end position="143"/>
    </location>
</feature>
<reference evidence="3" key="1">
    <citation type="submission" date="2021-01" db="EMBL/GenBank/DDBJ databases">
        <authorList>
            <person name="Corre E."/>
            <person name="Pelletier E."/>
            <person name="Niang G."/>
            <person name="Scheremetjew M."/>
            <person name="Finn R."/>
            <person name="Kale V."/>
            <person name="Holt S."/>
            <person name="Cochrane G."/>
            <person name="Meng A."/>
            <person name="Brown T."/>
            <person name="Cohen L."/>
        </authorList>
    </citation>
    <scope>NUCLEOTIDE SEQUENCE</scope>
    <source>
        <strain evidence="3">CCMP2877</strain>
    </source>
</reference>
<dbReference type="AlphaFoldDB" id="A0A7S1XUR5"/>
<evidence type="ECO:0000313" key="3">
    <source>
        <dbReference type="EMBL" id="CAD9259187.1"/>
    </source>
</evidence>
<name>A0A7S1XUR5_9STRA</name>
<dbReference type="CDD" id="cd06093">
    <property type="entry name" value="PX_domain"/>
    <property type="match status" value="1"/>
</dbReference>
<gene>
    <name evidence="3" type="ORF">PPAR1163_LOCUS17561</name>
</gene>
<dbReference type="EMBL" id="HBGJ01027661">
    <property type="protein sequence ID" value="CAD9259187.1"/>
    <property type="molecule type" value="Transcribed_RNA"/>
</dbReference>
<dbReference type="Pfam" id="PF00787">
    <property type="entry name" value="PX"/>
    <property type="match status" value="1"/>
</dbReference>
<dbReference type="InterPro" id="IPR036871">
    <property type="entry name" value="PX_dom_sf"/>
</dbReference>
<protein>
    <recommendedName>
        <fullName evidence="2">PX domain-containing protein</fullName>
    </recommendedName>
</protein>